<proteinExistence type="predicted"/>
<gene>
    <name evidence="2" type="ORF">NEF87_004560</name>
</gene>
<dbReference type="Pfam" id="PF04015">
    <property type="entry name" value="DUF362"/>
    <property type="match status" value="1"/>
</dbReference>
<dbReference type="Proteomes" id="UP001208689">
    <property type="component" value="Chromosome"/>
</dbReference>
<dbReference type="InterPro" id="IPR007160">
    <property type="entry name" value="DUF362"/>
</dbReference>
<organism evidence="2 3">
    <name type="scientific">Candidatus Lokiarchaeum ossiferum</name>
    <dbReference type="NCBI Taxonomy" id="2951803"/>
    <lineage>
        <taxon>Archaea</taxon>
        <taxon>Promethearchaeati</taxon>
        <taxon>Promethearchaeota</taxon>
        <taxon>Promethearchaeia</taxon>
        <taxon>Promethearchaeales</taxon>
        <taxon>Promethearchaeaceae</taxon>
        <taxon>Candidatus Lokiarchaeum</taxon>
    </lineage>
</organism>
<evidence type="ECO:0000313" key="3">
    <source>
        <dbReference type="Proteomes" id="UP001208689"/>
    </source>
</evidence>
<accession>A0ABY6HXY1</accession>
<protein>
    <recommendedName>
        <fullName evidence="1">DUF362 domain-containing protein</fullName>
    </recommendedName>
</protein>
<reference evidence="2" key="1">
    <citation type="submission" date="2022-09" db="EMBL/GenBank/DDBJ databases">
        <title>Actin cytoskeleton and complex cell architecture in an #Asgard archaeon.</title>
        <authorList>
            <person name="Ponce Toledo R.I."/>
            <person name="Schleper C."/>
            <person name="Rodrigues Oliveira T."/>
            <person name="Wollweber F."/>
            <person name="Xu J."/>
            <person name="Rittmann S."/>
            <person name="Klingl A."/>
            <person name="Pilhofer M."/>
        </authorList>
    </citation>
    <scope>NUCLEOTIDE SEQUENCE</scope>
    <source>
        <strain evidence="2">B-35</strain>
    </source>
</reference>
<name>A0ABY6HXY1_9ARCH</name>
<keyword evidence="3" id="KW-1185">Reference proteome</keyword>
<dbReference type="EMBL" id="CP104013">
    <property type="protein sequence ID" value="UYP48275.1"/>
    <property type="molecule type" value="Genomic_DNA"/>
</dbReference>
<feature type="domain" description="DUF362" evidence="1">
    <location>
        <begin position="46"/>
        <end position="257"/>
    </location>
</feature>
<evidence type="ECO:0000259" key="1">
    <source>
        <dbReference type="Pfam" id="PF04015"/>
    </source>
</evidence>
<evidence type="ECO:0000313" key="2">
    <source>
        <dbReference type="EMBL" id="UYP48275.1"/>
    </source>
</evidence>
<sequence length="416" mass="47590">MFKFHCKFPFSMISIVETKQKPIEETEQSISKLLQDLHFKPKKTQIFIKPNIVDATDPRNPTITHPKLVEGLILALSKLGGKKFIIGENSGYFSFKQEHFQRLLEETKYERMIKRLQKKYGIDVISENLEFTDFMDIQWKYGTLSIPKYVKTHTYINVPKMKSHLMTGATLSLKNQKGLLLLRDKKQFHLGYGGKTNLHDCITELGAIIKPDFNLVDATTALEGTGPSMHPEGQTKTRTLNLCIGGENMVEVDNACLTIMGISHEEAPHIPPMQVKISERSLPLIPASPPFQKPADFIKYGNIYSKCSSWGCTGCQMAYSRIFRKFSFNSALMEKWVKLQQKYPKIYFYIGKRDINEIEIDSIPKIFFGQCTKKNYGEYKNRLMKENVPDILNNVLFIPGCPADHNAGLEAILKFQ</sequence>